<dbReference type="STRING" id="1069642.Bdt_1623"/>
<dbReference type="InterPro" id="IPR036388">
    <property type="entry name" value="WH-like_DNA-bd_sf"/>
</dbReference>
<evidence type="ECO:0000259" key="3">
    <source>
        <dbReference type="PROSITE" id="PS51755"/>
    </source>
</evidence>
<dbReference type="InterPro" id="IPR011990">
    <property type="entry name" value="TPR-like_helical_dom_sf"/>
</dbReference>
<dbReference type="RefSeq" id="WP_015090770.1">
    <property type="nucleotide sequence ID" value="NC_019567.1"/>
</dbReference>
<organism evidence="4 5">
    <name type="scientific">Bdellovibrio bacteriovorus str. Tiberius</name>
    <dbReference type="NCBI Taxonomy" id="1069642"/>
    <lineage>
        <taxon>Bacteria</taxon>
        <taxon>Pseudomonadati</taxon>
        <taxon>Bdellovibrionota</taxon>
        <taxon>Bdellovibrionia</taxon>
        <taxon>Bdellovibrionales</taxon>
        <taxon>Pseudobdellovibrionaceae</taxon>
        <taxon>Bdellovibrio</taxon>
    </lineage>
</organism>
<dbReference type="OrthoDB" id="5297248at2"/>
<feature type="DNA-binding region" description="OmpR/PhoB-type" evidence="2">
    <location>
        <begin position="255"/>
        <end position="361"/>
    </location>
</feature>
<dbReference type="InterPro" id="IPR016032">
    <property type="entry name" value="Sig_transdc_resp-reg_C-effctor"/>
</dbReference>
<dbReference type="AlphaFoldDB" id="K7YUK2"/>
<accession>K7YUK2</accession>
<gene>
    <name evidence="4" type="ORF">Bdt_1623</name>
</gene>
<sequence>MSNSTQNTSLQLARLQHRKGALHEARLLSEEAMVEASARGLSQDWIESARLYFQCCHELEELSDAQSVIDQTLTLSRNTSDERLQGMAENLIGSWLLANGKMQESEDYINSAITKATQAGDLDTLVRALFTNAMTRAFEPAQFAQSLLQLNKLDTILAEMDNAEMQLTSRLLRTHIFTQTGKLEAANDLLWDCYEQAKLHGFHLLISRILAQMAHVNRELGNKEAYRIYAELALRGTDKTRLPRVYKFIRQMCPEDIVRNAPQFDFQIDEAARSVQERNKGLIDFRNQHILFDLALLFIKKAGTRYSKEDLIEIIWQQAYDPELHDNLIYVSIKRLRALLEPDMESPRYILRDRKGYYFNPQSSVHFRQSEEATL</sequence>
<dbReference type="EMBL" id="CP002930">
    <property type="protein sequence ID" value="AFY01318.1"/>
    <property type="molecule type" value="Genomic_DNA"/>
</dbReference>
<evidence type="ECO:0000256" key="1">
    <source>
        <dbReference type="ARBA" id="ARBA00023125"/>
    </source>
</evidence>
<proteinExistence type="predicted"/>
<evidence type="ECO:0000313" key="4">
    <source>
        <dbReference type="EMBL" id="AFY01318.1"/>
    </source>
</evidence>
<dbReference type="Pfam" id="PF00486">
    <property type="entry name" value="Trans_reg_C"/>
    <property type="match status" value="1"/>
</dbReference>
<dbReference type="SUPFAM" id="SSF46894">
    <property type="entry name" value="C-terminal effector domain of the bipartite response regulators"/>
    <property type="match status" value="1"/>
</dbReference>
<feature type="domain" description="OmpR/PhoB-type" evidence="3">
    <location>
        <begin position="255"/>
        <end position="361"/>
    </location>
</feature>
<dbReference type="Gene3D" id="1.10.10.10">
    <property type="entry name" value="Winged helix-like DNA-binding domain superfamily/Winged helix DNA-binding domain"/>
    <property type="match status" value="1"/>
</dbReference>
<dbReference type="GO" id="GO:0006355">
    <property type="term" value="P:regulation of DNA-templated transcription"/>
    <property type="evidence" value="ECO:0007669"/>
    <property type="project" value="InterPro"/>
</dbReference>
<keyword evidence="1 2" id="KW-0238">DNA-binding</keyword>
<dbReference type="InterPro" id="IPR001867">
    <property type="entry name" value="OmpR/PhoB-type_DNA-bd"/>
</dbReference>
<dbReference type="SUPFAM" id="SSF48452">
    <property type="entry name" value="TPR-like"/>
    <property type="match status" value="1"/>
</dbReference>
<dbReference type="PROSITE" id="PS51755">
    <property type="entry name" value="OMPR_PHOB"/>
    <property type="match status" value="1"/>
</dbReference>
<name>K7YUK2_BDEBC</name>
<evidence type="ECO:0000313" key="5">
    <source>
        <dbReference type="Proteomes" id="UP000010074"/>
    </source>
</evidence>
<dbReference type="HOGENOM" id="CLU_753687_0_0_7"/>
<protein>
    <submittedName>
        <fullName evidence="4">Putative response regulator</fullName>
    </submittedName>
</protein>
<dbReference type="SMART" id="SM00862">
    <property type="entry name" value="Trans_reg_C"/>
    <property type="match status" value="1"/>
</dbReference>
<reference evidence="4 5" key="1">
    <citation type="journal article" date="2012" name="BMC Genomics">
        <title>Genome analysis of a simultaneously predatory and prey-independent, novel Bdellovibrio bacteriovorus from the River Tiber, supports in silico predictions of both ancient and recent lateral gene transfer from diverse bacteria.</title>
        <authorList>
            <person name="Hobley L."/>
            <person name="Lerner T.R."/>
            <person name="Williams L.E."/>
            <person name="Lambert C."/>
            <person name="Till R."/>
            <person name="Milner D.S."/>
            <person name="Basford S.M."/>
            <person name="Capeness M.J."/>
            <person name="Fenton A.K."/>
            <person name="Atterbury R.J."/>
            <person name="Harris M.A."/>
            <person name="Sockett R.E."/>
        </authorList>
    </citation>
    <scope>NUCLEOTIDE SEQUENCE [LARGE SCALE GENOMIC DNA]</scope>
    <source>
        <strain evidence="4 5">Tiberius</strain>
    </source>
</reference>
<dbReference type="GO" id="GO:0000160">
    <property type="term" value="P:phosphorelay signal transduction system"/>
    <property type="evidence" value="ECO:0007669"/>
    <property type="project" value="InterPro"/>
</dbReference>
<evidence type="ECO:0000256" key="2">
    <source>
        <dbReference type="PROSITE-ProRule" id="PRU01091"/>
    </source>
</evidence>
<dbReference type="Gene3D" id="1.25.40.10">
    <property type="entry name" value="Tetratricopeptide repeat domain"/>
    <property type="match status" value="1"/>
</dbReference>
<dbReference type="GO" id="GO:0003677">
    <property type="term" value="F:DNA binding"/>
    <property type="evidence" value="ECO:0007669"/>
    <property type="project" value="UniProtKB-UniRule"/>
</dbReference>
<dbReference type="KEGG" id="bbat:Bdt_1623"/>
<dbReference type="PATRIC" id="fig|1069642.3.peg.1605"/>
<dbReference type="Proteomes" id="UP000010074">
    <property type="component" value="Chromosome"/>
</dbReference>